<gene>
    <name evidence="1" type="ORF">HK105_209063</name>
</gene>
<dbReference type="InterPro" id="IPR036770">
    <property type="entry name" value="Ankyrin_rpt-contain_sf"/>
</dbReference>
<evidence type="ECO:0000313" key="2">
    <source>
        <dbReference type="Proteomes" id="UP001527925"/>
    </source>
</evidence>
<dbReference type="EMBL" id="JADGIZ020000108">
    <property type="protein sequence ID" value="KAL2911451.1"/>
    <property type="molecule type" value="Genomic_DNA"/>
</dbReference>
<dbReference type="Gene3D" id="1.25.40.20">
    <property type="entry name" value="Ankyrin repeat-containing domain"/>
    <property type="match status" value="1"/>
</dbReference>
<sequence>MTETPQSDEAAAPAFHWDRLPFELQDMVIGYNRLFLRRLKAGKLLTAEQRFLKRRLWQEALETDWPVDLGTLPPAPDNNDCLRLVRTRAAYEQLRLAGVAPRSTLDRIAVRNGWLDLVADSDPAQLAMIAAEEGDSVLLESVLDERKPNVKLALLAQAAAGAGQLAVMQCLHARSPPLRWLGGVLSSLTRVPGTASTAPAPADDAGWGTHIMNLAAESGNLDLVKWIHTNRPEGCTELAMDGAATNGHLAVIRWLADNRTEGCTEKALYGAAQNGHLDVLMFLHKRYRKLFTKGSAGFDKAKSLCVLVFLFPHGYIKSVRSALLNQVDTNTTAVEIQDICGALDIWPDHNFLNAAIKANNIPLTAWTLEQPLVSLRSANLSSAAGFYQLDMLVFFIEQGEEGRTAAAQGILASGSSEMVEWIEARYPGSYSQDTLEYYVRSVQPKTVSFLLKHVHSVAWDFAAALAVAGAFHVPRFQRIFDEYIATQASLLSHSGAQQ</sequence>
<organism evidence="1 2">
    <name type="scientific">Polyrhizophydium stewartii</name>
    <dbReference type="NCBI Taxonomy" id="2732419"/>
    <lineage>
        <taxon>Eukaryota</taxon>
        <taxon>Fungi</taxon>
        <taxon>Fungi incertae sedis</taxon>
        <taxon>Chytridiomycota</taxon>
        <taxon>Chytridiomycota incertae sedis</taxon>
        <taxon>Chytridiomycetes</taxon>
        <taxon>Rhizophydiales</taxon>
        <taxon>Rhizophydiales incertae sedis</taxon>
        <taxon>Polyrhizophydium</taxon>
    </lineage>
</organism>
<dbReference type="Proteomes" id="UP001527925">
    <property type="component" value="Unassembled WGS sequence"/>
</dbReference>
<evidence type="ECO:0008006" key="3">
    <source>
        <dbReference type="Google" id="ProtNLM"/>
    </source>
</evidence>
<protein>
    <recommendedName>
        <fullName evidence="3">Ankyrin repeat protein</fullName>
    </recommendedName>
</protein>
<proteinExistence type="predicted"/>
<reference evidence="1 2" key="1">
    <citation type="submission" date="2023-09" db="EMBL/GenBank/DDBJ databases">
        <title>Pangenome analysis of Batrachochytrium dendrobatidis and related Chytrids.</title>
        <authorList>
            <person name="Yacoub M.N."/>
            <person name="Stajich J.E."/>
            <person name="James T.Y."/>
        </authorList>
    </citation>
    <scope>NUCLEOTIDE SEQUENCE [LARGE SCALE GENOMIC DNA]</scope>
    <source>
        <strain evidence="1 2">JEL0888</strain>
    </source>
</reference>
<evidence type="ECO:0000313" key="1">
    <source>
        <dbReference type="EMBL" id="KAL2911451.1"/>
    </source>
</evidence>
<dbReference type="PANTHER" id="PTHR46586">
    <property type="entry name" value="ANKYRIN REPEAT-CONTAINING PROTEIN"/>
    <property type="match status" value="1"/>
</dbReference>
<name>A0ABR4MW12_9FUNG</name>
<comment type="caution">
    <text evidence="1">The sequence shown here is derived from an EMBL/GenBank/DDBJ whole genome shotgun (WGS) entry which is preliminary data.</text>
</comment>
<accession>A0ABR4MW12</accession>
<dbReference type="InterPro" id="IPR052050">
    <property type="entry name" value="SecEffector_AnkRepeat"/>
</dbReference>
<dbReference type="PANTHER" id="PTHR46586:SF3">
    <property type="entry name" value="ANKYRIN REPEAT-CONTAINING PROTEIN"/>
    <property type="match status" value="1"/>
</dbReference>
<dbReference type="SUPFAM" id="SSF140860">
    <property type="entry name" value="Pseudo ankyrin repeat-like"/>
    <property type="match status" value="1"/>
</dbReference>
<keyword evidence="2" id="KW-1185">Reference proteome</keyword>